<protein>
    <submittedName>
        <fullName evidence="3">Putative membrane protein YdbT with pleckstrin-like domain</fullName>
    </submittedName>
</protein>
<gene>
    <name evidence="3" type="ORF">BJ969_000555</name>
</gene>
<dbReference type="InterPro" id="IPR005182">
    <property type="entry name" value="YdbS-like_PH"/>
</dbReference>
<feature type="domain" description="YdbS-like PH" evidence="2">
    <location>
        <begin position="82"/>
        <end position="148"/>
    </location>
</feature>
<sequence>MFAPRDPDEYLLDTERRVIRLRRHWASLVWELFEAIGLLVGVVMVSQLLPQDTTLPQNVLWYAGLVVLLRFTYQVLDWYVERIVVTDKRFLIAEGIFTTNVAMMPIGKVTDLTFQRTLAGRMFGYGTLVVESAGQIQALNRIEYVPSPDEVEDAISYLVFGEKKAQQERFSMLKARRAAVGKKKAKLPS</sequence>
<proteinExistence type="predicted"/>
<evidence type="ECO:0000313" key="4">
    <source>
        <dbReference type="Proteomes" id="UP000580474"/>
    </source>
</evidence>
<evidence type="ECO:0000259" key="2">
    <source>
        <dbReference type="Pfam" id="PF03703"/>
    </source>
</evidence>
<dbReference type="Proteomes" id="UP000580474">
    <property type="component" value="Unassembled WGS sequence"/>
</dbReference>
<comment type="caution">
    <text evidence="3">The sequence shown here is derived from an EMBL/GenBank/DDBJ whole genome shotgun (WGS) entry which is preliminary data.</text>
</comment>
<reference evidence="3 4" key="1">
    <citation type="submission" date="2020-08" db="EMBL/GenBank/DDBJ databases">
        <title>Sequencing the genomes of 1000 actinobacteria strains.</title>
        <authorList>
            <person name="Klenk H.-P."/>
        </authorList>
    </citation>
    <scope>NUCLEOTIDE SEQUENCE [LARGE SCALE GENOMIC DNA]</scope>
    <source>
        <strain evidence="3 4">DSM 45582</strain>
    </source>
</reference>
<evidence type="ECO:0000313" key="3">
    <source>
        <dbReference type="EMBL" id="MBB5067467.1"/>
    </source>
</evidence>
<dbReference type="PANTHER" id="PTHR37938">
    <property type="entry name" value="BLL0215 PROTEIN"/>
    <property type="match status" value="1"/>
</dbReference>
<organism evidence="3 4">
    <name type="scientific">Saccharopolyspora gloriosae</name>
    <dbReference type="NCBI Taxonomy" id="455344"/>
    <lineage>
        <taxon>Bacteria</taxon>
        <taxon>Bacillati</taxon>
        <taxon>Actinomycetota</taxon>
        <taxon>Actinomycetes</taxon>
        <taxon>Pseudonocardiales</taxon>
        <taxon>Pseudonocardiaceae</taxon>
        <taxon>Saccharopolyspora</taxon>
    </lineage>
</organism>
<name>A0A840NGS0_9PSEU</name>
<keyword evidence="1" id="KW-0472">Membrane</keyword>
<keyword evidence="1" id="KW-1133">Transmembrane helix</keyword>
<feature type="transmembrane region" description="Helical" evidence="1">
    <location>
        <begin position="25"/>
        <end position="47"/>
    </location>
</feature>
<dbReference type="Pfam" id="PF03703">
    <property type="entry name" value="bPH_2"/>
    <property type="match status" value="1"/>
</dbReference>
<feature type="transmembrane region" description="Helical" evidence="1">
    <location>
        <begin position="59"/>
        <end position="80"/>
    </location>
</feature>
<keyword evidence="4" id="KW-1185">Reference proteome</keyword>
<evidence type="ECO:0000256" key="1">
    <source>
        <dbReference type="SAM" id="Phobius"/>
    </source>
</evidence>
<dbReference type="PANTHER" id="PTHR37938:SF1">
    <property type="entry name" value="BLL0215 PROTEIN"/>
    <property type="match status" value="1"/>
</dbReference>
<accession>A0A840NGS0</accession>
<dbReference type="AlphaFoldDB" id="A0A840NGS0"/>
<dbReference type="RefSeq" id="WP_184477009.1">
    <property type="nucleotide sequence ID" value="NZ_JACHIV010000001.1"/>
</dbReference>
<dbReference type="EMBL" id="JACHIV010000001">
    <property type="protein sequence ID" value="MBB5067467.1"/>
    <property type="molecule type" value="Genomic_DNA"/>
</dbReference>
<keyword evidence="1" id="KW-0812">Transmembrane</keyword>